<proteinExistence type="predicted"/>
<dbReference type="EMBL" id="GBXM01089121">
    <property type="protein sequence ID" value="JAH19456.1"/>
    <property type="molecule type" value="Transcribed_RNA"/>
</dbReference>
<reference evidence="1" key="2">
    <citation type="journal article" date="2015" name="Fish Shellfish Immunol.">
        <title>Early steps in the European eel (Anguilla anguilla)-Vibrio vulnificus interaction in the gills: Role of the RtxA13 toxin.</title>
        <authorList>
            <person name="Callol A."/>
            <person name="Pajuelo D."/>
            <person name="Ebbesson L."/>
            <person name="Teles M."/>
            <person name="MacKenzie S."/>
            <person name="Amaro C."/>
        </authorList>
    </citation>
    <scope>NUCLEOTIDE SEQUENCE</scope>
</reference>
<reference evidence="1" key="1">
    <citation type="submission" date="2014-11" db="EMBL/GenBank/DDBJ databases">
        <authorList>
            <person name="Amaro Gonzalez C."/>
        </authorList>
    </citation>
    <scope>NUCLEOTIDE SEQUENCE</scope>
</reference>
<accession>A0A0E9QR74</accession>
<dbReference type="AlphaFoldDB" id="A0A0E9QR74"/>
<sequence length="53" mass="6150">MHCLRFSLHLNSLSYYEAWHVQRLGVSQYIPAASGWIRNEDKSEKSSNGLIQK</sequence>
<evidence type="ECO:0000313" key="1">
    <source>
        <dbReference type="EMBL" id="JAH19456.1"/>
    </source>
</evidence>
<protein>
    <submittedName>
        <fullName evidence="1">Uncharacterized protein</fullName>
    </submittedName>
</protein>
<name>A0A0E9QR74_ANGAN</name>
<organism evidence="1">
    <name type="scientific">Anguilla anguilla</name>
    <name type="common">European freshwater eel</name>
    <name type="synonym">Muraena anguilla</name>
    <dbReference type="NCBI Taxonomy" id="7936"/>
    <lineage>
        <taxon>Eukaryota</taxon>
        <taxon>Metazoa</taxon>
        <taxon>Chordata</taxon>
        <taxon>Craniata</taxon>
        <taxon>Vertebrata</taxon>
        <taxon>Euteleostomi</taxon>
        <taxon>Actinopterygii</taxon>
        <taxon>Neopterygii</taxon>
        <taxon>Teleostei</taxon>
        <taxon>Anguilliformes</taxon>
        <taxon>Anguillidae</taxon>
        <taxon>Anguilla</taxon>
    </lineage>
</organism>